<accession>A0A1Q2LJU3</accession>
<evidence type="ECO:0008006" key="3">
    <source>
        <dbReference type="Google" id="ProtNLM"/>
    </source>
</evidence>
<dbReference type="EMBL" id="CP019645">
    <property type="protein sequence ID" value="AQQ60790.1"/>
    <property type="molecule type" value="Genomic_DNA"/>
</dbReference>
<sequence>MPLSLDSIHNAVILAQTDTTIGLLSKDSRIINQKKGANLNKPLLKEIAKLDSIPHRTPTSMRNMIRRAKKTSFILPNGSSFRMIKNNLHNDFLQGFKWLYSSSANPTNGDFSMEFAGSVSDIIVLDKRGIFATKSSMILKIGHNRIKKIR</sequence>
<proteinExistence type="predicted"/>
<protein>
    <recommendedName>
        <fullName evidence="3">Sua5 YciO YrdC YwlC family protein</fullName>
    </recommendedName>
</protein>
<reference evidence="1 2" key="1">
    <citation type="submission" date="2017-02" db="EMBL/GenBank/DDBJ databases">
        <title>Whole genome sequencing of Helicobacter bilis strain AAQJH.</title>
        <authorList>
            <person name="Conlan S."/>
            <person name="Thomas P.J."/>
            <person name="Mullikin J."/>
            <person name="Palmore T.N."/>
            <person name="Frank K.M."/>
            <person name="Segre J.A."/>
        </authorList>
    </citation>
    <scope>NUCLEOTIDE SEQUENCE [LARGE SCALE GENOMIC DNA]</scope>
    <source>
        <strain evidence="1 2">AAQJH</strain>
    </source>
</reference>
<evidence type="ECO:0000313" key="1">
    <source>
        <dbReference type="EMBL" id="AQQ60790.1"/>
    </source>
</evidence>
<dbReference type="AlphaFoldDB" id="A0A1Q2LJU3"/>
<gene>
    <name evidence="1" type="ORF">XJ32_11335</name>
</gene>
<evidence type="ECO:0000313" key="2">
    <source>
        <dbReference type="Proteomes" id="UP000188298"/>
    </source>
</evidence>
<dbReference type="Proteomes" id="UP000188298">
    <property type="component" value="Chromosome"/>
</dbReference>
<name>A0A1Q2LJU3_9HELI</name>
<dbReference type="KEGG" id="hbl:XJ32_11335"/>
<organism evidence="1 2">
    <name type="scientific">Helicobacter bilis</name>
    <dbReference type="NCBI Taxonomy" id="37372"/>
    <lineage>
        <taxon>Bacteria</taxon>
        <taxon>Pseudomonadati</taxon>
        <taxon>Campylobacterota</taxon>
        <taxon>Epsilonproteobacteria</taxon>
        <taxon>Campylobacterales</taxon>
        <taxon>Helicobacteraceae</taxon>
        <taxon>Helicobacter</taxon>
    </lineage>
</organism>